<dbReference type="InterPro" id="IPR038063">
    <property type="entry name" value="Transpep_catalytic_dom"/>
</dbReference>
<protein>
    <recommendedName>
        <fullName evidence="8">L,D-TPase catalytic domain-containing protein</fullName>
    </recommendedName>
</protein>
<dbReference type="UniPathway" id="UPA00219"/>
<dbReference type="SUPFAM" id="SSF141523">
    <property type="entry name" value="L,D-transpeptidase catalytic domain-like"/>
    <property type="match status" value="1"/>
</dbReference>
<feature type="active site" description="Nucleophile" evidence="7">
    <location>
        <position position="177"/>
    </location>
</feature>
<evidence type="ECO:0000313" key="10">
    <source>
        <dbReference type="Proteomes" id="UP000248889"/>
    </source>
</evidence>
<reference evidence="9 10" key="1">
    <citation type="submission" date="2018-06" db="EMBL/GenBank/DDBJ databases">
        <title>Streptacidiphilus pinicola sp. nov., isolated from pine grove soil.</title>
        <authorList>
            <person name="Roh S.G."/>
            <person name="Park S."/>
            <person name="Kim M.-K."/>
            <person name="Yun B.-R."/>
            <person name="Park J."/>
            <person name="Kim M.J."/>
            <person name="Kim Y.S."/>
            <person name="Kim S.B."/>
        </authorList>
    </citation>
    <scope>NUCLEOTIDE SEQUENCE [LARGE SCALE GENOMIC DNA]</scope>
    <source>
        <strain evidence="9 10">MMS16-CNU450</strain>
    </source>
</reference>
<keyword evidence="10" id="KW-1185">Reference proteome</keyword>
<dbReference type="GO" id="GO:0071972">
    <property type="term" value="F:peptidoglycan L,D-transpeptidase activity"/>
    <property type="evidence" value="ECO:0007669"/>
    <property type="project" value="TreeGrafter"/>
</dbReference>
<proteinExistence type="predicted"/>
<dbReference type="OrthoDB" id="5242354at2"/>
<name>A0A2X0J4C4_9ACTN</name>
<gene>
    <name evidence="9" type="ORF">DN069_13730</name>
</gene>
<keyword evidence="4 7" id="KW-0573">Peptidoglycan synthesis</keyword>
<accession>A0A2X0J4C4</accession>
<evidence type="ECO:0000256" key="2">
    <source>
        <dbReference type="ARBA" id="ARBA00022679"/>
    </source>
</evidence>
<comment type="caution">
    <text evidence="9">The sequence shown here is derived from an EMBL/GenBank/DDBJ whole genome shotgun (WGS) entry which is preliminary data.</text>
</comment>
<dbReference type="CDD" id="cd16913">
    <property type="entry name" value="YkuD_like"/>
    <property type="match status" value="1"/>
</dbReference>
<evidence type="ECO:0000256" key="3">
    <source>
        <dbReference type="ARBA" id="ARBA00022960"/>
    </source>
</evidence>
<dbReference type="GO" id="GO:0016746">
    <property type="term" value="F:acyltransferase activity"/>
    <property type="evidence" value="ECO:0007669"/>
    <property type="project" value="UniProtKB-KW"/>
</dbReference>
<dbReference type="InterPro" id="IPR050979">
    <property type="entry name" value="LD-transpeptidase"/>
</dbReference>
<dbReference type="InterPro" id="IPR041280">
    <property type="entry name" value="Big_10"/>
</dbReference>
<dbReference type="PANTHER" id="PTHR30582:SF2">
    <property type="entry name" value="L,D-TRANSPEPTIDASE YCIB-RELATED"/>
    <property type="match status" value="1"/>
</dbReference>
<dbReference type="PANTHER" id="PTHR30582">
    <property type="entry name" value="L,D-TRANSPEPTIDASE"/>
    <property type="match status" value="1"/>
</dbReference>
<evidence type="ECO:0000256" key="1">
    <source>
        <dbReference type="ARBA" id="ARBA00004752"/>
    </source>
</evidence>
<dbReference type="AlphaFoldDB" id="A0A2X0J4C4"/>
<dbReference type="GO" id="GO:0071555">
    <property type="term" value="P:cell wall organization"/>
    <property type="evidence" value="ECO:0007669"/>
    <property type="project" value="UniProtKB-UniRule"/>
</dbReference>
<dbReference type="GO" id="GO:0018104">
    <property type="term" value="P:peptidoglycan-protein cross-linking"/>
    <property type="evidence" value="ECO:0007669"/>
    <property type="project" value="TreeGrafter"/>
</dbReference>
<evidence type="ECO:0000259" key="8">
    <source>
        <dbReference type="PROSITE" id="PS52029"/>
    </source>
</evidence>
<dbReference type="InterPro" id="IPR005490">
    <property type="entry name" value="LD_TPept_cat_dom"/>
</dbReference>
<keyword evidence="2" id="KW-0808">Transferase</keyword>
<evidence type="ECO:0000256" key="4">
    <source>
        <dbReference type="ARBA" id="ARBA00022984"/>
    </source>
</evidence>
<keyword evidence="5" id="KW-0012">Acyltransferase</keyword>
<organism evidence="9 10">
    <name type="scientific">Streptacidiphilus pinicola</name>
    <dbReference type="NCBI Taxonomy" id="2219663"/>
    <lineage>
        <taxon>Bacteria</taxon>
        <taxon>Bacillati</taxon>
        <taxon>Actinomycetota</taxon>
        <taxon>Actinomycetes</taxon>
        <taxon>Kitasatosporales</taxon>
        <taxon>Streptomycetaceae</taxon>
        <taxon>Streptacidiphilus</taxon>
    </lineage>
</organism>
<evidence type="ECO:0000256" key="7">
    <source>
        <dbReference type="PROSITE-ProRule" id="PRU01373"/>
    </source>
</evidence>
<dbReference type="Gene3D" id="2.40.440.10">
    <property type="entry name" value="L,D-transpeptidase catalytic domain-like"/>
    <property type="match status" value="1"/>
</dbReference>
<dbReference type="PROSITE" id="PS52029">
    <property type="entry name" value="LD_TPASE"/>
    <property type="match status" value="1"/>
</dbReference>
<dbReference type="Gene3D" id="2.60.40.3710">
    <property type="match status" value="1"/>
</dbReference>
<comment type="pathway">
    <text evidence="1 7">Cell wall biogenesis; peptidoglycan biosynthesis.</text>
</comment>
<dbReference type="Proteomes" id="UP000248889">
    <property type="component" value="Unassembled WGS sequence"/>
</dbReference>
<feature type="domain" description="L,D-TPase catalytic" evidence="8">
    <location>
        <begin position="81"/>
        <end position="202"/>
    </location>
</feature>
<sequence length="242" mass="26137">MPVSVTFDRPVSDDQRRAVESWLRVTTSSGVTGAWSWITDRTLGPGRRVDFRPAAYWAPGTTVTVALGSHESRHFTVARSLIATVDLSTHQMTVVDDGTTSHIPVTAGRPGLDTWEGTMVVMDKSPAVYMNSQTVGLGDAYHDYYYWASHLTESGTYLHQNARADIYAGKQNVTHGCIGLADDGTAKRFYNMVMVGDVVTVVGSSAKPVVATGNGYGDWNRSWSQWLANSTLGAVSTAATPS</sequence>
<feature type="active site" description="Proton donor/acceptor" evidence="7">
    <location>
        <position position="159"/>
    </location>
</feature>
<evidence type="ECO:0000256" key="6">
    <source>
        <dbReference type="ARBA" id="ARBA00023316"/>
    </source>
</evidence>
<keyword evidence="6 7" id="KW-0961">Cell wall biogenesis/degradation</keyword>
<evidence type="ECO:0000256" key="5">
    <source>
        <dbReference type="ARBA" id="ARBA00023315"/>
    </source>
</evidence>
<keyword evidence="3 7" id="KW-0133">Cell shape</keyword>
<dbReference type="EMBL" id="QKYN01000053">
    <property type="protein sequence ID" value="RAG85076.1"/>
    <property type="molecule type" value="Genomic_DNA"/>
</dbReference>
<evidence type="ECO:0000313" key="9">
    <source>
        <dbReference type="EMBL" id="RAG85076.1"/>
    </source>
</evidence>
<dbReference type="GO" id="GO:0008360">
    <property type="term" value="P:regulation of cell shape"/>
    <property type="evidence" value="ECO:0007669"/>
    <property type="project" value="UniProtKB-UniRule"/>
</dbReference>
<dbReference type="GO" id="GO:0005576">
    <property type="term" value="C:extracellular region"/>
    <property type="evidence" value="ECO:0007669"/>
    <property type="project" value="TreeGrafter"/>
</dbReference>
<dbReference type="Pfam" id="PF03734">
    <property type="entry name" value="YkuD"/>
    <property type="match status" value="1"/>
</dbReference>
<dbReference type="Pfam" id="PF17964">
    <property type="entry name" value="Big_10"/>
    <property type="match status" value="1"/>
</dbReference>